<dbReference type="GO" id="GO:0006281">
    <property type="term" value="P:DNA repair"/>
    <property type="evidence" value="ECO:0007669"/>
    <property type="project" value="UniProtKB-UniRule"/>
</dbReference>
<reference evidence="9" key="1">
    <citation type="submission" date="2021-02" db="EMBL/GenBank/DDBJ databases">
        <authorList>
            <person name="Nowell W R."/>
        </authorList>
    </citation>
    <scope>NUCLEOTIDE SEQUENCE</scope>
</reference>
<accession>A0A814BZD2</accession>
<dbReference type="AlphaFoldDB" id="A0A814BZD2"/>
<evidence type="ECO:0000256" key="4">
    <source>
        <dbReference type="ARBA" id="ARBA00023172"/>
    </source>
</evidence>
<comment type="subcellular location">
    <subcellularLocation>
        <location evidence="1 7">Nucleus</location>
    </subcellularLocation>
</comment>
<dbReference type="PANTHER" id="PTHR16140">
    <property type="entry name" value="NON-STRUCTURAL MAINTENANCE OF CHROMOSOMES ELEMENT 4"/>
    <property type="match status" value="1"/>
</dbReference>
<evidence type="ECO:0000313" key="9">
    <source>
        <dbReference type="EMBL" id="CAF0933400.1"/>
    </source>
</evidence>
<dbReference type="Pfam" id="PF08743">
    <property type="entry name" value="Nse4_C"/>
    <property type="match status" value="1"/>
</dbReference>
<sequence length="316" mass="36813">MEVDSEADSQNDVEDNPEARLQLRLDYRSIIDDLNSNRKDYLSLESDALEKKIDDCNRVFERVRMPREGVLDASALRTITTFANMRIRQLDEKGSLENAYAFAQKCKKVVDNMSGGWSEFYEIFSQYHKVAPSMNFMSGRLPTTFFATETLEKLKNRKKQIREPKQTKEDLEKSRTVPEEMNQFGKEVGEQTLTEILRIKSILVKSFKENKGQRFDYFEFVVHPESFARTVENMFHISFLIKEGYARLFLDKEELPAIEPTEKALFKSSLNSSTSSQQRSQNSTIHSNQMIMSFTVEDWEEVKKTFEIVVPMIPDK</sequence>
<dbReference type="InterPro" id="IPR014854">
    <property type="entry name" value="Nse4_C"/>
</dbReference>
<dbReference type="GO" id="GO:0030915">
    <property type="term" value="C:Smc5-Smc6 complex"/>
    <property type="evidence" value="ECO:0007669"/>
    <property type="project" value="UniProtKB-UniRule"/>
</dbReference>
<evidence type="ECO:0000256" key="1">
    <source>
        <dbReference type="ARBA" id="ARBA00004123"/>
    </source>
</evidence>
<protein>
    <recommendedName>
        <fullName evidence="7">Non-structural maintenance of chromosomes element 4</fullName>
    </recommendedName>
</protein>
<evidence type="ECO:0000256" key="2">
    <source>
        <dbReference type="ARBA" id="ARBA00008997"/>
    </source>
</evidence>
<evidence type="ECO:0000313" key="10">
    <source>
        <dbReference type="EMBL" id="CAF3711045.1"/>
    </source>
</evidence>
<keyword evidence="11" id="KW-1185">Reference proteome</keyword>
<evidence type="ECO:0000256" key="7">
    <source>
        <dbReference type="RuleBase" id="RU365071"/>
    </source>
</evidence>
<keyword evidence="5 7" id="KW-0234">DNA repair</keyword>
<evidence type="ECO:0000256" key="6">
    <source>
        <dbReference type="ARBA" id="ARBA00023242"/>
    </source>
</evidence>
<comment type="function">
    <text evidence="7">Component of the SMC5-SMC6 complex, that promotes sister chromatid alignment after DNA damage and facilitates double-stranded DNA breaks (DSBs) repair via homologous recombination between sister chromatids.</text>
</comment>
<evidence type="ECO:0000256" key="3">
    <source>
        <dbReference type="ARBA" id="ARBA00022763"/>
    </source>
</evidence>
<comment type="caution">
    <text evidence="9">The sequence shown here is derived from an EMBL/GenBank/DDBJ whole genome shotgun (WGS) entry which is preliminary data.</text>
</comment>
<keyword evidence="4 7" id="KW-0233">DNA recombination</keyword>
<organism evidence="9 11">
    <name type="scientific">Didymodactylos carnosus</name>
    <dbReference type="NCBI Taxonomy" id="1234261"/>
    <lineage>
        <taxon>Eukaryota</taxon>
        <taxon>Metazoa</taxon>
        <taxon>Spiralia</taxon>
        <taxon>Gnathifera</taxon>
        <taxon>Rotifera</taxon>
        <taxon>Eurotatoria</taxon>
        <taxon>Bdelloidea</taxon>
        <taxon>Philodinida</taxon>
        <taxon>Philodinidae</taxon>
        <taxon>Didymodactylos</taxon>
    </lineage>
</organism>
<comment type="subunit">
    <text evidence="7">Component of the SMC5-SMC6 complex.</text>
</comment>
<evidence type="ECO:0000256" key="5">
    <source>
        <dbReference type="ARBA" id="ARBA00023204"/>
    </source>
</evidence>
<dbReference type="OrthoDB" id="361242at2759"/>
<keyword evidence="3 7" id="KW-0227">DNA damage</keyword>
<dbReference type="Proteomes" id="UP000663829">
    <property type="component" value="Unassembled WGS sequence"/>
</dbReference>
<feature type="domain" description="Non-structural maintenance of chromosome element 4 C-terminal" evidence="8">
    <location>
        <begin position="215"/>
        <end position="313"/>
    </location>
</feature>
<name>A0A814BZD2_9BILA</name>
<dbReference type="InterPro" id="IPR027786">
    <property type="entry name" value="Nse4/EID"/>
</dbReference>
<dbReference type="Proteomes" id="UP000681722">
    <property type="component" value="Unassembled WGS sequence"/>
</dbReference>
<dbReference type="EMBL" id="CAJOBC010002017">
    <property type="protein sequence ID" value="CAF3711045.1"/>
    <property type="molecule type" value="Genomic_DNA"/>
</dbReference>
<gene>
    <name evidence="9" type="ORF">GPM918_LOCUS10308</name>
    <name evidence="10" type="ORF">SRO942_LOCUS10311</name>
</gene>
<dbReference type="PANTHER" id="PTHR16140:SF0">
    <property type="entry name" value="NON-STRUCTURAL MAINTENANCE OF CHROMOSOMES ELEMENT 4"/>
    <property type="match status" value="1"/>
</dbReference>
<dbReference type="GO" id="GO:0005634">
    <property type="term" value="C:nucleus"/>
    <property type="evidence" value="ECO:0007669"/>
    <property type="project" value="UniProtKB-SubCell"/>
</dbReference>
<evidence type="ECO:0000259" key="8">
    <source>
        <dbReference type="Pfam" id="PF08743"/>
    </source>
</evidence>
<keyword evidence="6 7" id="KW-0539">Nucleus</keyword>
<evidence type="ECO:0000313" key="11">
    <source>
        <dbReference type="Proteomes" id="UP000663829"/>
    </source>
</evidence>
<dbReference type="GO" id="GO:0006310">
    <property type="term" value="P:DNA recombination"/>
    <property type="evidence" value="ECO:0007669"/>
    <property type="project" value="UniProtKB-UniRule"/>
</dbReference>
<proteinExistence type="inferred from homology"/>
<dbReference type="EMBL" id="CAJNOQ010002016">
    <property type="protein sequence ID" value="CAF0933400.1"/>
    <property type="molecule type" value="Genomic_DNA"/>
</dbReference>
<comment type="similarity">
    <text evidence="2 7">Belongs to the NSE4 family.</text>
</comment>